<dbReference type="EMBL" id="WNWR01000162">
    <property type="protein sequence ID" value="KAE9989924.1"/>
    <property type="molecule type" value="Genomic_DNA"/>
</dbReference>
<dbReference type="AlphaFoldDB" id="A0A8H3VIU4"/>
<evidence type="ECO:0000313" key="2">
    <source>
        <dbReference type="EMBL" id="KAE9989924.1"/>
    </source>
</evidence>
<dbReference type="Proteomes" id="UP000490939">
    <property type="component" value="Unassembled WGS sequence"/>
</dbReference>
<sequence>MDSGSKVVGRASSFGSDSDVIEQGGEGGKFSCSDFSSALESLVTEGGGLGGGTIVQGDDTGDNESVTVSVFGNGEDGADIQTSMSADEREISEILRSKAFSARADITHEPGKVGVLVMTSFLSKDLTEYLDFVGDL</sequence>
<reference evidence="2 3" key="1">
    <citation type="submission" date="2019-07" db="EMBL/GenBank/DDBJ databases">
        <title>Venturia inaequalis Genome Resource.</title>
        <authorList>
            <person name="Lichtner F.J."/>
        </authorList>
    </citation>
    <scope>NUCLEOTIDE SEQUENCE [LARGE SCALE GENOMIC DNA]</scope>
    <source>
        <strain evidence="2 3">DMI_063113</strain>
    </source>
</reference>
<feature type="region of interest" description="Disordered" evidence="1">
    <location>
        <begin position="1"/>
        <end position="26"/>
    </location>
</feature>
<name>A0A8H3VIU4_VENIN</name>
<protein>
    <submittedName>
        <fullName evidence="2">Uncharacterized protein</fullName>
    </submittedName>
</protein>
<evidence type="ECO:0000313" key="3">
    <source>
        <dbReference type="Proteomes" id="UP000490939"/>
    </source>
</evidence>
<evidence type="ECO:0000256" key="1">
    <source>
        <dbReference type="SAM" id="MobiDB-lite"/>
    </source>
</evidence>
<proteinExistence type="predicted"/>
<accession>A0A8H3VIU4</accession>
<feature type="region of interest" description="Disordered" evidence="1">
    <location>
        <begin position="50"/>
        <end position="86"/>
    </location>
</feature>
<keyword evidence="3" id="KW-1185">Reference proteome</keyword>
<comment type="caution">
    <text evidence="2">The sequence shown here is derived from an EMBL/GenBank/DDBJ whole genome shotgun (WGS) entry which is preliminary data.</text>
</comment>
<gene>
    <name evidence="2" type="ORF">EG327_002111</name>
</gene>
<organism evidence="2 3">
    <name type="scientific">Venturia inaequalis</name>
    <name type="common">Apple scab fungus</name>
    <dbReference type="NCBI Taxonomy" id="5025"/>
    <lineage>
        <taxon>Eukaryota</taxon>
        <taxon>Fungi</taxon>
        <taxon>Dikarya</taxon>
        <taxon>Ascomycota</taxon>
        <taxon>Pezizomycotina</taxon>
        <taxon>Dothideomycetes</taxon>
        <taxon>Pleosporomycetidae</taxon>
        <taxon>Venturiales</taxon>
        <taxon>Venturiaceae</taxon>
        <taxon>Venturia</taxon>
    </lineage>
</organism>